<evidence type="ECO:0000256" key="10">
    <source>
        <dbReference type="ARBA" id="ARBA00022990"/>
    </source>
</evidence>
<dbReference type="PANTHER" id="PTHR11538">
    <property type="entry name" value="PHENYLALANYL-TRNA SYNTHETASE"/>
    <property type="match status" value="1"/>
</dbReference>
<evidence type="ECO:0000256" key="8">
    <source>
        <dbReference type="ARBA" id="ARBA00022917"/>
    </source>
</evidence>
<dbReference type="STRING" id="6573.A0A210QXX3"/>
<dbReference type="CDD" id="cd00496">
    <property type="entry name" value="PheRS_alpha_core"/>
    <property type="match status" value="1"/>
</dbReference>
<comment type="subunit">
    <text evidence="3">Monomer.</text>
</comment>
<evidence type="ECO:0000313" key="20">
    <source>
        <dbReference type="Proteomes" id="UP000242188"/>
    </source>
</evidence>
<evidence type="ECO:0000256" key="2">
    <source>
        <dbReference type="ARBA" id="ARBA00008226"/>
    </source>
</evidence>
<dbReference type="EMBL" id="NEDP02001335">
    <property type="protein sequence ID" value="OWF53551.1"/>
    <property type="molecule type" value="Genomic_DNA"/>
</dbReference>
<evidence type="ECO:0000256" key="4">
    <source>
        <dbReference type="ARBA" id="ARBA00012814"/>
    </source>
</evidence>
<accession>A0A210QXX3</accession>
<keyword evidence="6" id="KW-0547">Nucleotide-binding</keyword>
<feature type="domain" description="Aminoacyl-transfer RNA synthetases class-II family profile" evidence="17">
    <location>
        <begin position="163"/>
        <end position="337"/>
    </location>
</feature>
<dbReference type="SUPFAM" id="SSF54991">
    <property type="entry name" value="Anticodon-binding domain of PheRS"/>
    <property type="match status" value="1"/>
</dbReference>
<evidence type="ECO:0000256" key="11">
    <source>
        <dbReference type="ARBA" id="ARBA00023128"/>
    </source>
</evidence>
<dbReference type="InterPro" id="IPR045864">
    <property type="entry name" value="aa-tRNA-synth_II/BPL/LPL"/>
</dbReference>
<dbReference type="Proteomes" id="UP000242188">
    <property type="component" value="Unassembled WGS sequence"/>
</dbReference>
<gene>
    <name evidence="19" type="ORF">KP79_PYT13664</name>
</gene>
<dbReference type="GO" id="GO:0004826">
    <property type="term" value="F:phenylalanine-tRNA ligase activity"/>
    <property type="evidence" value="ECO:0007669"/>
    <property type="project" value="UniProtKB-EC"/>
</dbReference>
<feature type="domain" description="FDX-ACB" evidence="18">
    <location>
        <begin position="347"/>
        <end position="439"/>
    </location>
</feature>
<keyword evidence="12" id="KW-0030">Aminoacyl-tRNA synthetase</keyword>
<comment type="function">
    <text evidence="15">Is responsible for the charging of tRNA(Phe) with phenylalanine in mitochondrial translation. To a lesser extent, also catalyzes direct attachment of m-Tyr (an oxidized version of Phe) to tRNA(Phe), thereby opening the way for delivery of the misacylated tRNA to the ribosome and incorporation of ROS-damaged amino acid into proteins.</text>
</comment>
<dbReference type="GO" id="GO:0005524">
    <property type="term" value="F:ATP binding"/>
    <property type="evidence" value="ECO:0007669"/>
    <property type="project" value="UniProtKB-KW"/>
</dbReference>
<evidence type="ECO:0000256" key="13">
    <source>
        <dbReference type="ARBA" id="ARBA00031194"/>
    </source>
</evidence>
<keyword evidence="8" id="KW-0648">Protein biosynthesis</keyword>
<proteinExistence type="inferred from homology"/>
<evidence type="ECO:0000256" key="3">
    <source>
        <dbReference type="ARBA" id="ARBA00011245"/>
    </source>
</evidence>
<evidence type="ECO:0000256" key="16">
    <source>
        <dbReference type="ARBA" id="ARBA00073229"/>
    </source>
</evidence>
<dbReference type="Gene3D" id="3.30.70.380">
    <property type="entry name" value="Ferrodoxin-fold anticodon-binding domain"/>
    <property type="match status" value="1"/>
</dbReference>
<name>A0A210QXX3_MIZYE</name>
<dbReference type="PROSITE" id="PS51447">
    <property type="entry name" value="FDX_ACB"/>
    <property type="match status" value="1"/>
</dbReference>
<comment type="similarity">
    <text evidence="2">Belongs to the class-II aminoacyl-tRNA synthetase family.</text>
</comment>
<dbReference type="Pfam" id="PF03147">
    <property type="entry name" value="FDX-ACB"/>
    <property type="match status" value="1"/>
</dbReference>
<protein>
    <recommendedName>
        <fullName evidence="16">Phenylalanine--tRNA ligase, mitochondrial</fullName>
        <ecNumber evidence="4">6.1.1.20</ecNumber>
    </recommendedName>
    <alternativeName>
        <fullName evidence="13">Phenylalanyl-tRNA synthetase</fullName>
    </alternativeName>
</protein>
<evidence type="ECO:0000256" key="14">
    <source>
        <dbReference type="ARBA" id="ARBA00049255"/>
    </source>
</evidence>
<organism evidence="19 20">
    <name type="scientific">Mizuhopecten yessoensis</name>
    <name type="common">Japanese scallop</name>
    <name type="synonym">Patinopecten yessoensis</name>
    <dbReference type="NCBI Taxonomy" id="6573"/>
    <lineage>
        <taxon>Eukaryota</taxon>
        <taxon>Metazoa</taxon>
        <taxon>Spiralia</taxon>
        <taxon>Lophotrochozoa</taxon>
        <taxon>Mollusca</taxon>
        <taxon>Bivalvia</taxon>
        <taxon>Autobranchia</taxon>
        <taxon>Pteriomorphia</taxon>
        <taxon>Pectinida</taxon>
        <taxon>Pectinoidea</taxon>
        <taxon>Pectinidae</taxon>
        <taxon>Mizuhopecten</taxon>
    </lineage>
</organism>
<dbReference type="InterPro" id="IPR036690">
    <property type="entry name" value="Fdx_antiC-bd_sf"/>
</dbReference>
<dbReference type="PANTHER" id="PTHR11538:SF41">
    <property type="entry name" value="PHENYLALANINE--TRNA LIGASE, MITOCHONDRIAL"/>
    <property type="match status" value="1"/>
</dbReference>
<keyword evidence="11" id="KW-0496">Mitochondrion</keyword>
<keyword evidence="5 19" id="KW-0436">Ligase</keyword>
<comment type="catalytic activity">
    <reaction evidence="14">
        <text>tRNA(Phe) + L-phenylalanine + ATP = L-phenylalanyl-tRNA(Phe) + AMP + diphosphate + H(+)</text>
        <dbReference type="Rhea" id="RHEA:19413"/>
        <dbReference type="Rhea" id="RHEA-COMP:9668"/>
        <dbReference type="Rhea" id="RHEA-COMP:9699"/>
        <dbReference type="ChEBI" id="CHEBI:15378"/>
        <dbReference type="ChEBI" id="CHEBI:30616"/>
        <dbReference type="ChEBI" id="CHEBI:33019"/>
        <dbReference type="ChEBI" id="CHEBI:58095"/>
        <dbReference type="ChEBI" id="CHEBI:78442"/>
        <dbReference type="ChEBI" id="CHEBI:78531"/>
        <dbReference type="ChEBI" id="CHEBI:456215"/>
        <dbReference type="EC" id="6.1.1.20"/>
    </reaction>
</comment>
<comment type="caution">
    <text evidence="19">The sequence shown here is derived from an EMBL/GenBank/DDBJ whole genome shotgun (WGS) entry which is preliminary data.</text>
</comment>
<keyword evidence="9" id="KW-0809">Transit peptide</keyword>
<evidence type="ECO:0000256" key="12">
    <source>
        <dbReference type="ARBA" id="ARBA00023146"/>
    </source>
</evidence>
<reference evidence="19 20" key="1">
    <citation type="journal article" date="2017" name="Nat. Ecol. Evol.">
        <title>Scallop genome provides insights into evolution of bilaterian karyotype and development.</title>
        <authorList>
            <person name="Wang S."/>
            <person name="Zhang J."/>
            <person name="Jiao W."/>
            <person name="Li J."/>
            <person name="Xun X."/>
            <person name="Sun Y."/>
            <person name="Guo X."/>
            <person name="Huan P."/>
            <person name="Dong B."/>
            <person name="Zhang L."/>
            <person name="Hu X."/>
            <person name="Sun X."/>
            <person name="Wang J."/>
            <person name="Zhao C."/>
            <person name="Wang Y."/>
            <person name="Wang D."/>
            <person name="Huang X."/>
            <person name="Wang R."/>
            <person name="Lv J."/>
            <person name="Li Y."/>
            <person name="Zhang Z."/>
            <person name="Liu B."/>
            <person name="Lu W."/>
            <person name="Hui Y."/>
            <person name="Liang J."/>
            <person name="Zhou Z."/>
            <person name="Hou R."/>
            <person name="Li X."/>
            <person name="Liu Y."/>
            <person name="Li H."/>
            <person name="Ning X."/>
            <person name="Lin Y."/>
            <person name="Zhao L."/>
            <person name="Xing Q."/>
            <person name="Dou J."/>
            <person name="Li Y."/>
            <person name="Mao J."/>
            <person name="Guo H."/>
            <person name="Dou H."/>
            <person name="Li T."/>
            <person name="Mu C."/>
            <person name="Jiang W."/>
            <person name="Fu Q."/>
            <person name="Fu X."/>
            <person name="Miao Y."/>
            <person name="Liu J."/>
            <person name="Yu Q."/>
            <person name="Li R."/>
            <person name="Liao H."/>
            <person name="Li X."/>
            <person name="Kong Y."/>
            <person name="Jiang Z."/>
            <person name="Chourrout D."/>
            <person name="Li R."/>
            <person name="Bao Z."/>
        </authorList>
    </citation>
    <scope>NUCLEOTIDE SEQUENCE [LARGE SCALE GENOMIC DNA]</scope>
    <source>
        <strain evidence="19 20">PY_sf001</strain>
    </source>
</reference>
<dbReference type="SUPFAM" id="SSF55681">
    <property type="entry name" value="Class II aaRS and biotin synthetases"/>
    <property type="match status" value="1"/>
</dbReference>
<dbReference type="Pfam" id="PF01409">
    <property type="entry name" value="tRNA-synt_2d"/>
    <property type="match status" value="2"/>
</dbReference>
<dbReference type="InterPro" id="IPR005121">
    <property type="entry name" value="Fdx_antiC-bd"/>
</dbReference>
<dbReference type="FunFam" id="3.30.70.380:FF:000002">
    <property type="entry name" value="phenylalanine--tRNA ligase, mitochondrial"/>
    <property type="match status" value="1"/>
</dbReference>
<dbReference type="GO" id="GO:0006432">
    <property type="term" value="P:phenylalanyl-tRNA aminoacylation"/>
    <property type="evidence" value="ECO:0007669"/>
    <property type="project" value="InterPro"/>
</dbReference>
<evidence type="ECO:0000256" key="6">
    <source>
        <dbReference type="ARBA" id="ARBA00022741"/>
    </source>
</evidence>
<dbReference type="SMART" id="SM00896">
    <property type="entry name" value="FDX-ACB"/>
    <property type="match status" value="1"/>
</dbReference>
<evidence type="ECO:0000256" key="15">
    <source>
        <dbReference type="ARBA" id="ARBA00060211"/>
    </source>
</evidence>
<keyword evidence="7" id="KW-0067">ATP-binding</keyword>
<dbReference type="EC" id="6.1.1.20" evidence="4"/>
<keyword evidence="20" id="KW-1185">Reference proteome</keyword>
<evidence type="ECO:0000256" key="1">
    <source>
        <dbReference type="ARBA" id="ARBA00004305"/>
    </source>
</evidence>
<comment type="subcellular location">
    <subcellularLocation>
        <location evidence="1">Mitochondrion matrix</location>
    </subcellularLocation>
</comment>
<dbReference type="FunFam" id="3.30.930.10:FF:000041">
    <property type="entry name" value="Phenylalanyl-tRNA synthetase 2, mitochondrial"/>
    <property type="match status" value="1"/>
</dbReference>
<evidence type="ECO:0000256" key="7">
    <source>
        <dbReference type="ARBA" id="ARBA00022840"/>
    </source>
</evidence>
<evidence type="ECO:0000256" key="5">
    <source>
        <dbReference type="ARBA" id="ARBA00022598"/>
    </source>
</evidence>
<dbReference type="NCBIfam" id="TIGR00469">
    <property type="entry name" value="pheS_mito"/>
    <property type="match status" value="1"/>
</dbReference>
<keyword evidence="10" id="KW-0007">Acetylation</keyword>
<dbReference type="GO" id="GO:0005759">
    <property type="term" value="C:mitochondrial matrix"/>
    <property type="evidence" value="ECO:0007669"/>
    <property type="project" value="UniProtKB-SubCell"/>
</dbReference>
<evidence type="ECO:0000259" key="17">
    <source>
        <dbReference type="PROSITE" id="PS50862"/>
    </source>
</evidence>
<dbReference type="OrthoDB" id="4457at2759"/>
<evidence type="ECO:0000313" key="19">
    <source>
        <dbReference type="EMBL" id="OWF53551.1"/>
    </source>
</evidence>
<dbReference type="Gene3D" id="3.30.930.10">
    <property type="entry name" value="Bira Bifunctional Protein, Domain 2"/>
    <property type="match status" value="1"/>
</dbReference>
<dbReference type="GO" id="GO:0000049">
    <property type="term" value="F:tRNA binding"/>
    <property type="evidence" value="ECO:0007669"/>
    <property type="project" value="InterPro"/>
</dbReference>
<sequence>MQSFIQWRRGVEVLLRQNRICTYCTKSNMTPSADITTDTVTVRGKTYNRDSWTNVTPTILQKLGKNLHGKKYHPLNLIKLRINDFFYKNYFNKYRNPLFSVYDNLSPVVTLYQNYDSLLVPVDHPSRRKTDSYYINSEYMLRAHTSCHQVDLIGMGLDAFLLYGDVYRRDAIDSSHFPVFHQVEGLRLYTKYELFNKSTDKDTLNLFEDGQRLPTKQESHTHETSVMMEHDLKKTLENLTFHLFGKDIEVKWVDAYFPFTHPSWELEIKFRGEWMEVLGCGIMEQKITRSAGAADKVGWAFGLGLERLAMKLYEIPDIRWFWSEDTGFLSQFEVQDPYTSITFKPVSDSPPCINDISFWINQKSFSENDFYDLVRAVGGNQVEQVHLIDSFFHPKKQRQSQTYRIVYRHMERPLTQNEVNILHEKISSKAVQTLDVDIR</sequence>
<dbReference type="InterPro" id="IPR004530">
    <property type="entry name" value="Phe-tRNA-synth_IIc_mito"/>
</dbReference>
<dbReference type="InterPro" id="IPR002319">
    <property type="entry name" value="Phenylalanyl-tRNA_Synthase"/>
</dbReference>
<dbReference type="PROSITE" id="PS50862">
    <property type="entry name" value="AA_TRNA_LIGASE_II"/>
    <property type="match status" value="1"/>
</dbReference>
<dbReference type="AlphaFoldDB" id="A0A210QXX3"/>
<evidence type="ECO:0000256" key="9">
    <source>
        <dbReference type="ARBA" id="ARBA00022946"/>
    </source>
</evidence>
<dbReference type="InterPro" id="IPR006195">
    <property type="entry name" value="aa-tRNA-synth_II"/>
</dbReference>
<evidence type="ECO:0000259" key="18">
    <source>
        <dbReference type="PROSITE" id="PS51447"/>
    </source>
</evidence>